<keyword evidence="3 5" id="KW-0694">RNA-binding</keyword>
<dbReference type="EMBL" id="BSNK01000001">
    <property type="protein sequence ID" value="GLQ22145.1"/>
    <property type="molecule type" value="Genomic_DNA"/>
</dbReference>
<dbReference type="SUPFAM" id="SSF56053">
    <property type="entry name" value="Ribosomal protein L6"/>
    <property type="match status" value="2"/>
</dbReference>
<feature type="domain" description="Large ribosomal subunit protein uL6 alpha-beta" evidence="6">
    <location>
        <begin position="11"/>
        <end position="82"/>
    </location>
</feature>
<gene>
    <name evidence="3 7" type="primary">rplF</name>
    <name evidence="7" type="ORF">GCM10007853_00190</name>
</gene>
<dbReference type="RefSeq" id="WP_284386412.1">
    <property type="nucleotide sequence ID" value="NZ_BSNK01000001.1"/>
</dbReference>
<evidence type="ECO:0000256" key="2">
    <source>
        <dbReference type="ARBA" id="ARBA00023274"/>
    </source>
</evidence>
<reference evidence="7" key="2">
    <citation type="submission" date="2023-01" db="EMBL/GenBank/DDBJ databases">
        <title>Draft genome sequence of Algimonas ampicilliniresistens strain NBRC 108219.</title>
        <authorList>
            <person name="Sun Q."/>
            <person name="Mori K."/>
        </authorList>
    </citation>
    <scope>NUCLEOTIDE SEQUENCE</scope>
    <source>
        <strain evidence="7">NBRC 108219</strain>
    </source>
</reference>
<organism evidence="7 8">
    <name type="scientific">Algimonas ampicilliniresistens</name>
    <dbReference type="NCBI Taxonomy" id="1298735"/>
    <lineage>
        <taxon>Bacteria</taxon>
        <taxon>Pseudomonadati</taxon>
        <taxon>Pseudomonadota</taxon>
        <taxon>Alphaproteobacteria</taxon>
        <taxon>Maricaulales</taxon>
        <taxon>Robiginitomaculaceae</taxon>
        <taxon>Algimonas</taxon>
    </lineage>
</organism>
<dbReference type="Proteomes" id="UP001161391">
    <property type="component" value="Unassembled WGS sequence"/>
</dbReference>
<dbReference type="Gene3D" id="3.90.930.12">
    <property type="entry name" value="Ribosomal protein L6, alpha-beta domain"/>
    <property type="match status" value="2"/>
</dbReference>
<feature type="domain" description="Large ribosomal subunit protein uL6 alpha-beta" evidence="6">
    <location>
        <begin position="91"/>
        <end position="164"/>
    </location>
</feature>
<accession>A0ABQ5V644</accession>
<dbReference type="PIRSF" id="PIRSF002162">
    <property type="entry name" value="Ribosomal_L6"/>
    <property type="match status" value="1"/>
</dbReference>
<dbReference type="InterPro" id="IPR002358">
    <property type="entry name" value="Ribosomal_uL6_CS"/>
</dbReference>
<dbReference type="InterPro" id="IPR036789">
    <property type="entry name" value="Ribosomal_uL6-like_a/b-dom_sf"/>
</dbReference>
<keyword evidence="2 3" id="KW-0687">Ribonucleoprotein</keyword>
<dbReference type="PANTHER" id="PTHR11655:SF14">
    <property type="entry name" value="LARGE RIBOSOMAL SUBUNIT PROTEIN UL6M"/>
    <property type="match status" value="1"/>
</dbReference>
<sequence>MSRIGKKPITVPSGVTLTQSGQTISVKGPKGELSFVLPDAVVGEFKDNELTITGVEGVKNASAMWGMARTMVSNMIEGVTNGFTKALELRGVGYRAQSKGTGLTMQLGYSHDINYTPPAGITIEAPKPTSVIVSGINKQQVGQVAAEIRAFRKPEPYKGKGVRYVGEYVRQKEGKKK</sequence>
<evidence type="ECO:0000256" key="1">
    <source>
        <dbReference type="ARBA" id="ARBA00022980"/>
    </source>
</evidence>
<dbReference type="InterPro" id="IPR019906">
    <property type="entry name" value="Ribosomal_uL6_bac-type"/>
</dbReference>
<protein>
    <recommendedName>
        <fullName evidence="3">Large ribosomal subunit protein uL6</fullName>
    </recommendedName>
</protein>
<dbReference type="HAMAP" id="MF_01365_B">
    <property type="entry name" value="Ribosomal_uL6_B"/>
    <property type="match status" value="1"/>
</dbReference>
<dbReference type="InterPro" id="IPR020040">
    <property type="entry name" value="Ribosomal_uL6_a/b-dom"/>
</dbReference>
<evidence type="ECO:0000313" key="8">
    <source>
        <dbReference type="Proteomes" id="UP001161391"/>
    </source>
</evidence>
<comment type="function">
    <text evidence="3 5">This protein binds to the 23S rRNA, and is important in its secondary structure. It is located near the subunit interface in the base of the L7/L12 stalk, and near the tRNA binding site of the peptidyltransferase center.</text>
</comment>
<dbReference type="PROSITE" id="PS00525">
    <property type="entry name" value="RIBOSOMAL_L6_1"/>
    <property type="match status" value="1"/>
</dbReference>
<proteinExistence type="inferred from homology"/>
<comment type="similarity">
    <text evidence="3 4">Belongs to the universal ribosomal protein uL6 family.</text>
</comment>
<dbReference type="InterPro" id="IPR000702">
    <property type="entry name" value="Ribosomal_uL6-like"/>
</dbReference>
<dbReference type="PANTHER" id="PTHR11655">
    <property type="entry name" value="60S/50S RIBOSOMAL PROTEIN L6/L9"/>
    <property type="match status" value="1"/>
</dbReference>
<comment type="caution">
    <text evidence="7">The sequence shown here is derived from an EMBL/GenBank/DDBJ whole genome shotgun (WGS) entry which is preliminary data.</text>
</comment>
<comment type="subunit">
    <text evidence="3">Part of the 50S ribosomal subunit.</text>
</comment>
<keyword evidence="1 3" id="KW-0689">Ribosomal protein</keyword>
<dbReference type="Pfam" id="PF00347">
    <property type="entry name" value="Ribosomal_L6"/>
    <property type="match status" value="2"/>
</dbReference>
<evidence type="ECO:0000313" key="7">
    <source>
        <dbReference type="EMBL" id="GLQ22145.1"/>
    </source>
</evidence>
<dbReference type="GO" id="GO:0005840">
    <property type="term" value="C:ribosome"/>
    <property type="evidence" value="ECO:0007669"/>
    <property type="project" value="UniProtKB-KW"/>
</dbReference>
<evidence type="ECO:0000259" key="6">
    <source>
        <dbReference type="Pfam" id="PF00347"/>
    </source>
</evidence>
<evidence type="ECO:0000256" key="3">
    <source>
        <dbReference type="HAMAP-Rule" id="MF_01365"/>
    </source>
</evidence>
<keyword evidence="3 5" id="KW-0699">rRNA-binding</keyword>
<evidence type="ECO:0000256" key="4">
    <source>
        <dbReference type="RuleBase" id="RU003869"/>
    </source>
</evidence>
<evidence type="ECO:0000256" key="5">
    <source>
        <dbReference type="RuleBase" id="RU003870"/>
    </source>
</evidence>
<keyword evidence="8" id="KW-1185">Reference proteome</keyword>
<name>A0ABQ5V644_9PROT</name>
<reference evidence="7" key="1">
    <citation type="journal article" date="2014" name="Int. J. Syst. Evol. Microbiol.">
        <title>Complete genome of a new Firmicutes species belonging to the dominant human colonic microbiota ('Ruminococcus bicirculans') reveals two chromosomes and a selective capacity to utilize plant glucans.</title>
        <authorList>
            <consortium name="NISC Comparative Sequencing Program"/>
            <person name="Wegmann U."/>
            <person name="Louis P."/>
            <person name="Goesmann A."/>
            <person name="Henrissat B."/>
            <person name="Duncan S.H."/>
            <person name="Flint H.J."/>
        </authorList>
    </citation>
    <scope>NUCLEOTIDE SEQUENCE</scope>
    <source>
        <strain evidence="7">NBRC 108219</strain>
    </source>
</reference>
<dbReference type="NCBIfam" id="TIGR03654">
    <property type="entry name" value="L6_bact"/>
    <property type="match status" value="1"/>
</dbReference>
<dbReference type="PRINTS" id="PR00059">
    <property type="entry name" value="RIBOSOMALL6"/>
</dbReference>